<sequence length="242" mass="27798">MTLNIRPGPDYVAISSFNSSGFDWVSSGCGRVEFNEIGSSFGNFLDWAGFGVLFSIGLGSALMSETWSMRSALTRTSRLECTVALEKVVEIKNVDGKVLRYYEQYHVKSYTTLPISKFRYSYDDITNEVKTISSNPAKFKDLDEYKKEIFVCLTSIVAFIALAQQTERKTRELRAKYSDDCLEKKFCFCQVILEYDPFKIMTLETLICQLIEMRHAITVAICNKHVLKLNIEHNIYNRNMEQ</sequence>
<evidence type="ECO:0000313" key="2">
    <source>
        <dbReference type="Proteomes" id="UP001151699"/>
    </source>
</evidence>
<organism evidence="1 2">
    <name type="scientific">Pseudolycoriella hygida</name>
    <dbReference type="NCBI Taxonomy" id="35572"/>
    <lineage>
        <taxon>Eukaryota</taxon>
        <taxon>Metazoa</taxon>
        <taxon>Ecdysozoa</taxon>
        <taxon>Arthropoda</taxon>
        <taxon>Hexapoda</taxon>
        <taxon>Insecta</taxon>
        <taxon>Pterygota</taxon>
        <taxon>Neoptera</taxon>
        <taxon>Endopterygota</taxon>
        <taxon>Diptera</taxon>
        <taxon>Nematocera</taxon>
        <taxon>Sciaroidea</taxon>
        <taxon>Sciaridae</taxon>
        <taxon>Pseudolycoriella</taxon>
    </lineage>
</organism>
<protein>
    <submittedName>
        <fullName evidence="1">Uncharacterized protein</fullName>
    </submittedName>
</protein>
<gene>
    <name evidence="1" type="ORF">Bhyg_10474</name>
</gene>
<accession>A0A9Q0RZC6</accession>
<reference evidence="1" key="1">
    <citation type="submission" date="2022-07" db="EMBL/GenBank/DDBJ databases">
        <authorList>
            <person name="Trinca V."/>
            <person name="Uliana J.V.C."/>
            <person name="Torres T.T."/>
            <person name="Ward R.J."/>
            <person name="Monesi N."/>
        </authorList>
    </citation>
    <scope>NUCLEOTIDE SEQUENCE</scope>
    <source>
        <strain evidence="1">HSMRA1968</strain>
        <tissue evidence="1">Whole embryos</tissue>
    </source>
</reference>
<proteinExistence type="predicted"/>
<keyword evidence="2" id="KW-1185">Reference proteome</keyword>
<evidence type="ECO:0000313" key="1">
    <source>
        <dbReference type="EMBL" id="KAJ6637743.1"/>
    </source>
</evidence>
<comment type="caution">
    <text evidence="1">The sequence shown here is derived from an EMBL/GenBank/DDBJ whole genome shotgun (WGS) entry which is preliminary data.</text>
</comment>
<dbReference type="EMBL" id="WJQU01000003">
    <property type="protein sequence ID" value="KAJ6637743.1"/>
    <property type="molecule type" value="Genomic_DNA"/>
</dbReference>
<dbReference type="AlphaFoldDB" id="A0A9Q0RZC6"/>
<name>A0A9Q0RZC6_9DIPT</name>
<dbReference type="Proteomes" id="UP001151699">
    <property type="component" value="Chromosome X"/>
</dbReference>